<evidence type="ECO:0000256" key="5">
    <source>
        <dbReference type="ARBA" id="ARBA00023136"/>
    </source>
</evidence>
<dbReference type="Pfam" id="PF00528">
    <property type="entry name" value="BPD_transp_1"/>
    <property type="match status" value="1"/>
</dbReference>
<evidence type="ECO:0000313" key="9">
    <source>
        <dbReference type="Proteomes" id="UP001209083"/>
    </source>
</evidence>
<dbReference type="PROSITE" id="PS50928">
    <property type="entry name" value="ABC_TM1"/>
    <property type="match status" value="1"/>
</dbReference>
<feature type="transmembrane region" description="Helical" evidence="6">
    <location>
        <begin position="189"/>
        <end position="214"/>
    </location>
</feature>
<comment type="similarity">
    <text evidence="6">Belongs to the binding-protein-dependent transport system permease family.</text>
</comment>
<evidence type="ECO:0000313" key="8">
    <source>
        <dbReference type="EMBL" id="WGW11539.1"/>
    </source>
</evidence>
<feature type="transmembrane region" description="Helical" evidence="6">
    <location>
        <begin position="74"/>
        <end position="101"/>
    </location>
</feature>
<protein>
    <submittedName>
        <fullName evidence="8">ABC transporter permease</fullName>
    </submittedName>
</protein>
<keyword evidence="2 6" id="KW-0813">Transport</keyword>
<gene>
    <name evidence="8" type="ORF">LWF01_15815</name>
</gene>
<organism evidence="8 9">
    <name type="scientific">Saxibacter everestensis</name>
    <dbReference type="NCBI Taxonomy" id="2909229"/>
    <lineage>
        <taxon>Bacteria</taxon>
        <taxon>Bacillati</taxon>
        <taxon>Actinomycetota</taxon>
        <taxon>Actinomycetes</taxon>
        <taxon>Micrococcales</taxon>
        <taxon>Brevibacteriaceae</taxon>
        <taxon>Saxibacter</taxon>
    </lineage>
</organism>
<keyword evidence="9" id="KW-1185">Reference proteome</keyword>
<dbReference type="InterPro" id="IPR000515">
    <property type="entry name" value="MetI-like"/>
</dbReference>
<evidence type="ECO:0000259" key="7">
    <source>
        <dbReference type="PROSITE" id="PS50928"/>
    </source>
</evidence>
<feature type="transmembrane region" description="Helical" evidence="6">
    <location>
        <begin position="143"/>
        <end position="169"/>
    </location>
</feature>
<feature type="transmembrane region" description="Helical" evidence="6">
    <location>
        <begin position="6"/>
        <end position="26"/>
    </location>
</feature>
<evidence type="ECO:0000256" key="3">
    <source>
        <dbReference type="ARBA" id="ARBA00022692"/>
    </source>
</evidence>
<dbReference type="Proteomes" id="UP001209083">
    <property type="component" value="Chromosome"/>
</dbReference>
<accession>A0ABY8QRC0</accession>
<dbReference type="PANTHER" id="PTHR30177">
    <property type="entry name" value="GLYCINE BETAINE/L-PROLINE TRANSPORT SYSTEM PERMEASE PROTEIN PROW"/>
    <property type="match status" value="1"/>
</dbReference>
<dbReference type="RefSeq" id="WP_349638329.1">
    <property type="nucleotide sequence ID" value="NZ_CP090958.1"/>
</dbReference>
<feature type="transmembrane region" description="Helical" evidence="6">
    <location>
        <begin position="33"/>
        <end position="54"/>
    </location>
</feature>
<keyword evidence="5 6" id="KW-0472">Membrane</keyword>
<evidence type="ECO:0000256" key="6">
    <source>
        <dbReference type="RuleBase" id="RU363032"/>
    </source>
</evidence>
<evidence type="ECO:0000256" key="4">
    <source>
        <dbReference type="ARBA" id="ARBA00022989"/>
    </source>
</evidence>
<feature type="domain" description="ABC transmembrane type-1" evidence="7">
    <location>
        <begin position="33"/>
        <end position="207"/>
    </location>
</feature>
<reference evidence="8 9" key="1">
    <citation type="submission" date="2023-05" db="EMBL/GenBank/DDBJ databases">
        <title>Lithophilousrod everest ZFBP1038 complete genpme.</title>
        <authorList>
            <person name="Tian M."/>
        </authorList>
    </citation>
    <scope>NUCLEOTIDE SEQUENCE [LARGE SCALE GENOMIC DNA]</scope>
    <source>
        <strain evidence="8 9">ZFBP1038</strain>
    </source>
</reference>
<evidence type="ECO:0000256" key="2">
    <source>
        <dbReference type="ARBA" id="ARBA00022448"/>
    </source>
</evidence>
<dbReference type="EMBL" id="CP090958">
    <property type="protein sequence ID" value="WGW11539.1"/>
    <property type="molecule type" value="Genomic_DNA"/>
</dbReference>
<dbReference type="Gene3D" id="1.10.3720.10">
    <property type="entry name" value="MetI-like"/>
    <property type="match status" value="1"/>
</dbReference>
<keyword evidence="3 6" id="KW-0812">Transmembrane</keyword>
<dbReference type="SUPFAM" id="SSF161098">
    <property type="entry name" value="MetI-like"/>
    <property type="match status" value="1"/>
</dbReference>
<evidence type="ECO:0000256" key="1">
    <source>
        <dbReference type="ARBA" id="ARBA00004141"/>
    </source>
</evidence>
<proteinExistence type="inferred from homology"/>
<name>A0ABY8QRC0_9MICO</name>
<keyword evidence="4 6" id="KW-1133">Transmembrane helix</keyword>
<sequence>MDESEGMIVVFLDSFVFMGSHFGLLLEKTGSHLWLSFVAMVVSMLIAIPIGLWLGHIHKGEFLAVSVSNIGRALPSLALIAILIGIVGIGFSNVLIALVLLAAPPILTNTFVAVNSVDRDITRAGRGMGLHPLQILTRVELPLALPIIFSGLRTAAVLVVSSATLATVAGGGGLGDIILNQVAYGLEGVIAGALWVAALAILTDQFFAVLLHLLTPKALRGSKREDEERARVNVAEV</sequence>
<dbReference type="PANTHER" id="PTHR30177:SF33">
    <property type="entry name" value="POSSIBLE OSMOPROTECTANT (GLYCINE BETAINE_CARNITINE_CHOLINE_L-PROLINE) TRANSPORT INTEGRAL MEMBRANE PROTEIN ABC TRANSPORTER PROZ"/>
    <property type="match status" value="1"/>
</dbReference>
<dbReference type="InterPro" id="IPR051204">
    <property type="entry name" value="ABC_transp_perm/SBD"/>
</dbReference>
<dbReference type="InterPro" id="IPR035906">
    <property type="entry name" value="MetI-like_sf"/>
</dbReference>
<dbReference type="CDD" id="cd06261">
    <property type="entry name" value="TM_PBP2"/>
    <property type="match status" value="1"/>
</dbReference>
<comment type="subcellular location">
    <subcellularLocation>
        <location evidence="6">Cell membrane</location>
        <topology evidence="6">Multi-pass membrane protein</topology>
    </subcellularLocation>
    <subcellularLocation>
        <location evidence="1">Membrane</location>
        <topology evidence="1">Multi-pass membrane protein</topology>
    </subcellularLocation>
</comment>